<dbReference type="Gene3D" id="3.40.50.12780">
    <property type="entry name" value="N-terminal domain of ligase-like"/>
    <property type="match status" value="1"/>
</dbReference>
<dbReference type="SUPFAM" id="SSF56801">
    <property type="entry name" value="Acetyl-CoA synthetase-like"/>
    <property type="match status" value="1"/>
</dbReference>
<keyword evidence="6" id="KW-0547">Nucleotide-binding</keyword>
<dbReference type="InterPro" id="IPR042099">
    <property type="entry name" value="ANL_N_sf"/>
</dbReference>
<organism evidence="17">
    <name type="scientific">hydrothermal vent metagenome</name>
    <dbReference type="NCBI Taxonomy" id="652676"/>
    <lineage>
        <taxon>unclassified sequences</taxon>
        <taxon>metagenomes</taxon>
        <taxon>ecological metagenomes</taxon>
    </lineage>
</organism>
<feature type="domain" description="AMP-dependent synthetase/ligase" evidence="15">
    <location>
        <begin position="29"/>
        <end position="419"/>
    </location>
</feature>
<evidence type="ECO:0000256" key="1">
    <source>
        <dbReference type="ARBA" id="ARBA00001946"/>
    </source>
</evidence>
<dbReference type="AlphaFoldDB" id="A0A3B0WFT8"/>
<comment type="pathway">
    <text evidence="3">Lipid metabolism; fatty acid beta-oxidation.</text>
</comment>
<proteinExistence type="inferred from homology"/>
<comment type="subcellular location">
    <subcellularLocation>
        <location evidence="2">Membrane</location>
        <topology evidence="2">Peripheral membrane protein</topology>
    </subcellularLocation>
</comment>
<dbReference type="InterPro" id="IPR020845">
    <property type="entry name" value="AMP-binding_CS"/>
</dbReference>
<gene>
    <name evidence="17" type="ORF">MNBD_GAMMA05-1305</name>
</gene>
<dbReference type="PANTHER" id="PTHR43767">
    <property type="entry name" value="LONG-CHAIN-FATTY-ACID--COA LIGASE"/>
    <property type="match status" value="1"/>
</dbReference>
<accession>A0A3B0WFT8</accession>
<comment type="similarity">
    <text evidence="4">Belongs to the ATP-dependent AMP-binding enzyme family.</text>
</comment>
<dbReference type="EMBL" id="UOFE01000043">
    <property type="protein sequence ID" value="VAW54725.1"/>
    <property type="molecule type" value="Genomic_DNA"/>
</dbReference>
<evidence type="ECO:0000259" key="15">
    <source>
        <dbReference type="Pfam" id="PF00501"/>
    </source>
</evidence>
<reference evidence="17" key="1">
    <citation type="submission" date="2018-06" db="EMBL/GenBank/DDBJ databases">
        <authorList>
            <person name="Zhirakovskaya E."/>
        </authorList>
    </citation>
    <scope>NUCLEOTIDE SEQUENCE</scope>
</reference>
<dbReference type="InterPro" id="IPR025110">
    <property type="entry name" value="AMP-bd_C"/>
</dbReference>
<evidence type="ECO:0000256" key="10">
    <source>
        <dbReference type="ARBA" id="ARBA00023098"/>
    </source>
</evidence>
<dbReference type="FunFam" id="3.40.50.12780:FF:000003">
    <property type="entry name" value="Long-chain-fatty-acid--CoA ligase FadD"/>
    <property type="match status" value="1"/>
</dbReference>
<evidence type="ECO:0000256" key="7">
    <source>
        <dbReference type="ARBA" id="ARBA00022832"/>
    </source>
</evidence>
<dbReference type="PANTHER" id="PTHR43767:SF8">
    <property type="entry name" value="LONG-CHAIN-FATTY-ACID--COA LIGASE"/>
    <property type="match status" value="1"/>
</dbReference>
<evidence type="ECO:0000256" key="12">
    <source>
        <dbReference type="ARBA" id="ARBA00026121"/>
    </source>
</evidence>
<evidence type="ECO:0000256" key="6">
    <source>
        <dbReference type="ARBA" id="ARBA00022741"/>
    </source>
</evidence>
<dbReference type="GO" id="GO:0004467">
    <property type="term" value="F:long-chain fatty acid-CoA ligase activity"/>
    <property type="evidence" value="ECO:0007669"/>
    <property type="project" value="UniProtKB-EC"/>
</dbReference>
<dbReference type="PROSITE" id="PS00455">
    <property type="entry name" value="AMP_BINDING"/>
    <property type="match status" value="1"/>
</dbReference>
<keyword evidence="7" id="KW-0276">Fatty acid metabolism</keyword>
<dbReference type="Pfam" id="PF00501">
    <property type="entry name" value="AMP-binding"/>
    <property type="match status" value="1"/>
</dbReference>
<protein>
    <recommendedName>
        <fullName evidence="13">Long-chain-fatty-acid--CoA ligase</fullName>
        <ecNumber evidence="12">6.2.1.3</ecNumber>
    </recommendedName>
    <alternativeName>
        <fullName evidence="14">Long-chain acyl-CoA synthetase</fullName>
    </alternativeName>
</protein>
<feature type="domain" description="AMP-binding enzyme C-terminal" evidence="16">
    <location>
        <begin position="470"/>
        <end position="544"/>
    </location>
</feature>
<evidence type="ECO:0000256" key="11">
    <source>
        <dbReference type="ARBA" id="ARBA00023136"/>
    </source>
</evidence>
<sequence length="558" mass="61866">MSKPWLKSYPDGTAEEIDINQFSSVADIFDTSVSKYKDLPAYTNFGKTISYHEVDIYTAQLAAYLKNELGLEKGDRVAVMMPNLLQNPIAIFAILRAGLVVVNTNPLYTTRELKHQMNDSGAKAIIIVENFAHVLQGVIADTKLDYVITTKMGDLLSPLKGFIINAVVKHVKKMVPAFKLDGAVSFKKALKLGSQHRFQTVPTTHDDIAFLQYTGGTTGISKGAVLTHRNMVANMLQASEWIRSSIGDHKGTIITALPLYHIFSLTANCLTFMRHGWCNYLITNPRDIKGFVKELQATKFEVFTGVNTLFNGLLNNDDFRNIDFSNFQFALGGGMAVQRGVAERWKEVTGTTLIEAYGLTETSPAACMNPMNLKDFNGKIGLPISSTEASIQDDDWNDLAIGDQGEICIRGPQVMRGYWALPKETSNVLSNDGWLHTGDIGFMDEDGFVQIVDRKKDMVLVSGFNVFPNEVEEVIASHPGVIEVGVIGKPDEHSGEVVMAIVVKKDDAITEQELRDYCRESLTSYKVPKSIVFTDELPKTNVGKILRRELRDKYVTGT</sequence>
<dbReference type="GO" id="GO:0016020">
    <property type="term" value="C:membrane"/>
    <property type="evidence" value="ECO:0007669"/>
    <property type="project" value="UniProtKB-SubCell"/>
</dbReference>
<keyword evidence="8" id="KW-0067">ATP-binding</keyword>
<evidence type="ECO:0000256" key="13">
    <source>
        <dbReference type="ARBA" id="ARBA00039545"/>
    </source>
</evidence>
<dbReference type="InterPro" id="IPR045851">
    <property type="entry name" value="AMP-bd_C_sf"/>
</dbReference>
<keyword evidence="9" id="KW-0460">Magnesium</keyword>
<keyword evidence="11" id="KW-0472">Membrane</keyword>
<evidence type="ECO:0000259" key="16">
    <source>
        <dbReference type="Pfam" id="PF13193"/>
    </source>
</evidence>
<name>A0A3B0WFT8_9ZZZZ</name>
<evidence type="ECO:0000256" key="8">
    <source>
        <dbReference type="ARBA" id="ARBA00022840"/>
    </source>
</evidence>
<evidence type="ECO:0000256" key="3">
    <source>
        <dbReference type="ARBA" id="ARBA00005005"/>
    </source>
</evidence>
<dbReference type="FunFam" id="3.30.300.30:FF:000006">
    <property type="entry name" value="Long-chain-fatty-acid--CoA ligase FadD"/>
    <property type="match status" value="1"/>
</dbReference>
<comment type="cofactor">
    <cofactor evidence="1">
        <name>Mg(2+)</name>
        <dbReference type="ChEBI" id="CHEBI:18420"/>
    </cofactor>
</comment>
<dbReference type="Gene3D" id="3.30.300.30">
    <property type="match status" value="1"/>
</dbReference>
<dbReference type="InterPro" id="IPR050237">
    <property type="entry name" value="ATP-dep_AMP-bd_enzyme"/>
</dbReference>
<dbReference type="GO" id="GO:0005524">
    <property type="term" value="F:ATP binding"/>
    <property type="evidence" value="ECO:0007669"/>
    <property type="project" value="UniProtKB-KW"/>
</dbReference>
<dbReference type="EC" id="6.2.1.3" evidence="12"/>
<dbReference type="Pfam" id="PF13193">
    <property type="entry name" value="AMP-binding_C"/>
    <property type="match status" value="1"/>
</dbReference>
<dbReference type="InterPro" id="IPR000873">
    <property type="entry name" value="AMP-dep_synth/lig_dom"/>
</dbReference>
<evidence type="ECO:0000256" key="4">
    <source>
        <dbReference type="ARBA" id="ARBA00006432"/>
    </source>
</evidence>
<evidence type="ECO:0000256" key="5">
    <source>
        <dbReference type="ARBA" id="ARBA00022598"/>
    </source>
</evidence>
<evidence type="ECO:0000313" key="17">
    <source>
        <dbReference type="EMBL" id="VAW54725.1"/>
    </source>
</evidence>
<evidence type="ECO:0000256" key="9">
    <source>
        <dbReference type="ARBA" id="ARBA00022842"/>
    </source>
</evidence>
<keyword evidence="10" id="KW-0443">Lipid metabolism</keyword>
<keyword evidence="5 17" id="KW-0436">Ligase</keyword>
<evidence type="ECO:0000256" key="14">
    <source>
        <dbReference type="ARBA" id="ARBA00042773"/>
    </source>
</evidence>
<evidence type="ECO:0000256" key="2">
    <source>
        <dbReference type="ARBA" id="ARBA00004170"/>
    </source>
</evidence>
<dbReference type="CDD" id="cd05936">
    <property type="entry name" value="FC-FACS_FadD_like"/>
    <property type="match status" value="1"/>
</dbReference>